<dbReference type="GeneID" id="87900180"/>
<dbReference type="Proteomes" id="UP001322138">
    <property type="component" value="Unassembled WGS sequence"/>
</dbReference>
<gene>
    <name evidence="1" type="ORF">QC761_602490</name>
</gene>
<keyword evidence="2" id="KW-1185">Reference proteome</keyword>
<protein>
    <submittedName>
        <fullName evidence="1">Uncharacterized protein</fullName>
    </submittedName>
</protein>
<accession>A0ABR0FHD8</accession>
<organism evidence="1 2">
    <name type="scientific">Podospora bellae-mahoneyi</name>
    <dbReference type="NCBI Taxonomy" id="2093777"/>
    <lineage>
        <taxon>Eukaryota</taxon>
        <taxon>Fungi</taxon>
        <taxon>Dikarya</taxon>
        <taxon>Ascomycota</taxon>
        <taxon>Pezizomycotina</taxon>
        <taxon>Sordariomycetes</taxon>
        <taxon>Sordariomycetidae</taxon>
        <taxon>Sordariales</taxon>
        <taxon>Podosporaceae</taxon>
        <taxon>Podospora</taxon>
    </lineage>
</organism>
<proteinExistence type="predicted"/>
<name>A0ABR0FHD8_9PEZI</name>
<dbReference type="EMBL" id="JAFFGZ010000006">
    <property type="protein sequence ID" value="KAK4642853.1"/>
    <property type="molecule type" value="Genomic_DNA"/>
</dbReference>
<evidence type="ECO:0000313" key="2">
    <source>
        <dbReference type="Proteomes" id="UP001322138"/>
    </source>
</evidence>
<reference evidence="1 2" key="1">
    <citation type="journal article" date="2023" name="bioRxiv">
        <title>High-quality genome assemblies of four members of thePodospora anserinaspecies complex.</title>
        <authorList>
            <person name="Ament-Velasquez S.L."/>
            <person name="Vogan A.A."/>
            <person name="Wallerman O."/>
            <person name="Hartmann F."/>
            <person name="Gautier V."/>
            <person name="Silar P."/>
            <person name="Giraud T."/>
            <person name="Johannesson H."/>
        </authorList>
    </citation>
    <scope>NUCLEOTIDE SEQUENCE [LARGE SCALE GENOMIC DNA]</scope>
    <source>
        <strain evidence="1 2">CBS 112042</strain>
    </source>
</reference>
<comment type="caution">
    <text evidence="1">The sequence shown here is derived from an EMBL/GenBank/DDBJ whole genome shotgun (WGS) entry which is preliminary data.</text>
</comment>
<evidence type="ECO:0000313" key="1">
    <source>
        <dbReference type="EMBL" id="KAK4642853.1"/>
    </source>
</evidence>
<dbReference type="RefSeq" id="XP_062731829.1">
    <property type="nucleotide sequence ID" value="XM_062880698.1"/>
</dbReference>
<sequence>MTSKKVCGRSEDEILDEVQKQLGIGELRIDTNERDCVAAIVDFDGPDGVVAVDGNFYVTGRSKTQSGKYLYVTSKVYVMGEFPSVRWIYSAQAGS</sequence>